<evidence type="ECO:0000256" key="2">
    <source>
        <dbReference type="ARBA" id="ARBA00022679"/>
    </source>
</evidence>
<evidence type="ECO:0000256" key="4">
    <source>
        <dbReference type="ARBA" id="ARBA00022777"/>
    </source>
</evidence>
<dbReference type="SUPFAM" id="SSF55874">
    <property type="entry name" value="ATPase domain of HSP90 chaperone/DNA topoisomerase II/histidine kinase"/>
    <property type="match status" value="1"/>
</dbReference>
<feature type="domain" description="Branched-chain alpha-ketoacid dehydrogenase kinase/Pyruvate dehydrogenase kinase N-terminal" evidence="10">
    <location>
        <begin position="49"/>
        <end position="218"/>
    </location>
</feature>
<dbReference type="Pfam" id="PF10436">
    <property type="entry name" value="BCDHK_Adom3"/>
    <property type="match status" value="1"/>
</dbReference>
<dbReference type="Gene3D" id="1.20.140.20">
    <property type="entry name" value="Alpha-ketoacid/pyruvate dehydrogenase kinase, N-terminal domain"/>
    <property type="match status" value="1"/>
</dbReference>
<comment type="similarity">
    <text evidence="1 7">Belongs to the PDK/BCKDK protein kinase family.</text>
</comment>
<dbReference type="GO" id="GO:0004740">
    <property type="term" value="F:pyruvate dehydrogenase (acetyl-transferring) kinase activity"/>
    <property type="evidence" value="ECO:0007669"/>
    <property type="project" value="TreeGrafter"/>
</dbReference>
<feature type="region of interest" description="Disordered" evidence="8">
    <location>
        <begin position="350"/>
        <end position="373"/>
    </location>
</feature>
<dbReference type="PANTHER" id="PTHR11947">
    <property type="entry name" value="PYRUVATE DEHYDROGENASE KINASE"/>
    <property type="match status" value="1"/>
</dbReference>
<evidence type="ECO:0000259" key="9">
    <source>
        <dbReference type="Pfam" id="PF02518"/>
    </source>
</evidence>
<sequence length="437" mass="48875">MWIARGARPRARNSCRPFVQLRGSHASAAPPPWRPSSALDEWVDREARPVSLRQLTVFGRTLSEARLLSSANYVRLELPTRIAHRLRNMQTLPYSALTNQHIKHVYEVYYAAFDRLRKVSEIRTLQENDAFCKLVKTSLSEHLSVIYNLAKAIIEIQDSVPIAVCDQLMTTMLRSRISRNVIAEQHLALTETFHEPWHFPNAVKTQHIDPADDFIGEIFLKCNAAEIINECAAAARRRFATYYRPDKSIPEVKLSGHLETTFPYIPAHLEYIISELLRNSIEAVALEHGSSSQPPPIEVLICEAAQHVIIRVSDRGGGVPVEALPNLWSFAKCTKPTRRLRNLAQTPEVAAATHGEAQPHATSSTRKSGSDLELLSSRSPDAKFGMGLPISRICAEYWAGSLEVHSLEGYGTDTFLQVSRLGNKNETLSTRAAMDAL</sequence>
<keyword evidence="4 7" id="KW-0418">Kinase</keyword>
<dbReference type="Proteomes" id="UP000503462">
    <property type="component" value="Chromosome 5"/>
</dbReference>
<dbReference type="InterPro" id="IPR003594">
    <property type="entry name" value="HATPase_dom"/>
</dbReference>
<dbReference type="GO" id="GO:0010906">
    <property type="term" value="P:regulation of glucose metabolic process"/>
    <property type="evidence" value="ECO:0007669"/>
    <property type="project" value="TreeGrafter"/>
</dbReference>
<reference evidence="11 12" key="1">
    <citation type="journal article" date="2016" name="Sci. Rep.">
        <title>Peltaster fructicola genome reveals evolution from an invasive phytopathogen to an ectophytic parasite.</title>
        <authorList>
            <person name="Xu C."/>
            <person name="Chen H."/>
            <person name="Gleason M.L."/>
            <person name="Xu J.R."/>
            <person name="Liu H."/>
            <person name="Zhang R."/>
            <person name="Sun G."/>
        </authorList>
    </citation>
    <scope>NUCLEOTIDE SEQUENCE [LARGE SCALE GENOMIC DNA]</scope>
    <source>
        <strain evidence="11 12">LNHT1506</strain>
    </source>
</reference>
<evidence type="ECO:0000256" key="6">
    <source>
        <dbReference type="ARBA" id="ARBA00023128"/>
    </source>
</evidence>
<keyword evidence="6 7" id="KW-0496">Mitochondrion</keyword>
<dbReference type="Gene3D" id="3.30.565.10">
    <property type="entry name" value="Histidine kinase-like ATPase, C-terminal domain"/>
    <property type="match status" value="1"/>
</dbReference>
<dbReference type="SUPFAM" id="SSF69012">
    <property type="entry name" value="alpha-ketoacid dehydrogenase kinase, N-terminal domain"/>
    <property type="match status" value="1"/>
</dbReference>
<dbReference type="GO" id="GO:0005759">
    <property type="term" value="C:mitochondrial matrix"/>
    <property type="evidence" value="ECO:0007669"/>
    <property type="project" value="UniProtKB-SubCell"/>
</dbReference>
<dbReference type="InterPro" id="IPR018955">
    <property type="entry name" value="BCDHK/PDK_N"/>
</dbReference>
<dbReference type="EC" id="2.7.11.-" evidence="7"/>
<dbReference type="OrthoDB" id="407390at2759"/>
<evidence type="ECO:0000256" key="7">
    <source>
        <dbReference type="RuleBase" id="RU366032"/>
    </source>
</evidence>
<keyword evidence="5 7" id="KW-0067">ATP-binding</keyword>
<evidence type="ECO:0000256" key="3">
    <source>
        <dbReference type="ARBA" id="ARBA00022741"/>
    </source>
</evidence>
<evidence type="ECO:0000256" key="1">
    <source>
        <dbReference type="ARBA" id="ARBA00006155"/>
    </source>
</evidence>
<evidence type="ECO:0000256" key="5">
    <source>
        <dbReference type="ARBA" id="ARBA00022840"/>
    </source>
</evidence>
<accession>A0A6H0Y756</accession>
<keyword evidence="2 7" id="KW-0808">Transferase</keyword>
<dbReference type="InterPro" id="IPR039028">
    <property type="entry name" value="BCKD/PDK"/>
</dbReference>
<evidence type="ECO:0000259" key="10">
    <source>
        <dbReference type="Pfam" id="PF10436"/>
    </source>
</evidence>
<evidence type="ECO:0000313" key="11">
    <source>
        <dbReference type="EMBL" id="QIX02440.1"/>
    </source>
</evidence>
<dbReference type="GO" id="GO:0005524">
    <property type="term" value="F:ATP binding"/>
    <property type="evidence" value="ECO:0007669"/>
    <property type="project" value="UniProtKB-UniRule"/>
</dbReference>
<dbReference type="PANTHER" id="PTHR11947:SF25">
    <property type="entry name" value="[PYRUVATE DEHYDROGENASE (ACETYL-TRANSFERRING)] KINASE 2, MITOCHONDRIAL"/>
    <property type="match status" value="1"/>
</dbReference>
<dbReference type="InterPro" id="IPR036784">
    <property type="entry name" value="AK/P_DHK_N_sf"/>
</dbReference>
<keyword evidence="3 7" id="KW-0547">Nucleotide-binding</keyword>
<keyword evidence="12" id="KW-1185">Reference proteome</keyword>
<proteinExistence type="inferred from homology"/>
<gene>
    <name evidence="11" type="ORF">AMS68_007957</name>
</gene>
<dbReference type="Pfam" id="PF02518">
    <property type="entry name" value="HATPase_c"/>
    <property type="match status" value="1"/>
</dbReference>
<comment type="subcellular location">
    <subcellularLocation>
        <location evidence="7">Mitochondrion matrix</location>
    </subcellularLocation>
</comment>
<dbReference type="EMBL" id="CP051143">
    <property type="protein sequence ID" value="QIX02440.1"/>
    <property type="molecule type" value="Genomic_DNA"/>
</dbReference>
<feature type="domain" description="Histidine kinase/HSP90-like ATPase" evidence="9">
    <location>
        <begin position="266"/>
        <end position="416"/>
    </location>
</feature>
<protein>
    <recommendedName>
        <fullName evidence="7">Protein-serine/threonine kinase</fullName>
        <ecNumber evidence="7">2.7.11.-</ecNumber>
    </recommendedName>
</protein>
<dbReference type="InterPro" id="IPR036890">
    <property type="entry name" value="HATPase_C_sf"/>
</dbReference>
<evidence type="ECO:0000256" key="8">
    <source>
        <dbReference type="SAM" id="MobiDB-lite"/>
    </source>
</evidence>
<dbReference type="AlphaFoldDB" id="A0A6H0Y756"/>
<evidence type="ECO:0000313" key="12">
    <source>
        <dbReference type="Proteomes" id="UP000503462"/>
    </source>
</evidence>
<organism evidence="11 12">
    <name type="scientific">Peltaster fructicola</name>
    <dbReference type="NCBI Taxonomy" id="286661"/>
    <lineage>
        <taxon>Eukaryota</taxon>
        <taxon>Fungi</taxon>
        <taxon>Dikarya</taxon>
        <taxon>Ascomycota</taxon>
        <taxon>Pezizomycotina</taxon>
        <taxon>Dothideomycetes</taxon>
        <taxon>Dothideomycetes incertae sedis</taxon>
        <taxon>Peltaster</taxon>
    </lineage>
</organism>
<name>A0A6H0Y756_9PEZI</name>